<gene>
    <name evidence="11" type="primary">MINOS1</name>
</gene>
<accession>A0A9B0TRL2</accession>
<dbReference type="PANTHER" id="PTHR21304">
    <property type="entry name" value="MICOS COMPLEX SUBUNIT MIC10"/>
    <property type="match status" value="1"/>
</dbReference>
<keyword evidence="8 9" id="KW-0472">Membrane</keyword>
<comment type="subunit">
    <text evidence="9">Component of the mitochondrial contact site and cristae organizing system (MICOS) complex.</text>
</comment>
<dbReference type="RefSeq" id="XP_006866465.1">
    <property type="nucleotide sequence ID" value="XM_006866403.1"/>
</dbReference>
<dbReference type="PANTHER" id="PTHR21304:SF0">
    <property type="entry name" value="MICOS COMPLEX SUBUNIT MIC10"/>
    <property type="match status" value="1"/>
</dbReference>
<sequence>MSDSELGRKWDRCLADAVVKIGTGFGLGIIFSLTFFKRRMWPLAFGSGMGLGMAYSNCQHDFQAPYLLHGKYVKTGGWRVWLRGLKAMTNVWRSLSLLQQLTKEPGRACVTNVNSLAGCVDGSP</sequence>
<evidence type="ECO:0000256" key="8">
    <source>
        <dbReference type="ARBA" id="ARBA00023136"/>
    </source>
</evidence>
<dbReference type="GO" id="GO:0061617">
    <property type="term" value="C:MICOS complex"/>
    <property type="evidence" value="ECO:0007669"/>
    <property type="project" value="UniProtKB-UniRule"/>
</dbReference>
<organism evidence="10 11">
    <name type="scientific">Chrysochloris asiatica</name>
    <name type="common">Cape golden mole</name>
    <dbReference type="NCBI Taxonomy" id="185453"/>
    <lineage>
        <taxon>Eukaryota</taxon>
        <taxon>Metazoa</taxon>
        <taxon>Chordata</taxon>
        <taxon>Craniata</taxon>
        <taxon>Vertebrata</taxon>
        <taxon>Euteleostomi</taxon>
        <taxon>Mammalia</taxon>
        <taxon>Eutheria</taxon>
        <taxon>Afrotheria</taxon>
        <taxon>Chrysochloridae</taxon>
        <taxon>Chrysochlorinae</taxon>
        <taxon>Chrysochloris</taxon>
    </lineage>
</organism>
<evidence type="ECO:0000313" key="11">
    <source>
        <dbReference type="RefSeq" id="XP_006866465.1"/>
    </source>
</evidence>
<evidence type="ECO:0000256" key="3">
    <source>
        <dbReference type="ARBA" id="ARBA00006792"/>
    </source>
</evidence>
<evidence type="ECO:0000256" key="9">
    <source>
        <dbReference type="RuleBase" id="RU363011"/>
    </source>
</evidence>
<dbReference type="GeneID" id="102842129"/>
<evidence type="ECO:0000256" key="2">
    <source>
        <dbReference type="ARBA" id="ARBA00004434"/>
    </source>
</evidence>
<dbReference type="AlphaFoldDB" id="A0A9B0TRL2"/>
<evidence type="ECO:0000313" key="10">
    <source>
        <dbReference type="Proteomes" id="UP000504623"/>
    </source>
</evidence>
<proteinExistence type="inferred from homology"/>
<evidence type="ECO:0000256" key="4">
    <source>
        <dbReference type="ARBA" id="ARBA00022692"/>
    </source>
</evidence>
<protein>
    <recommendedName>
        <fullName evidence="9">MICOS complex subunit MIC10</fullName>
    </recommendedName>
</protein>
<evidence type="ECO:0000256" key="6">
    <source>
        <dbReference type="ARBA" id="ARBA00022989"/>
    </source>
</evidence>
<keyword evidence="7 9" id="KW-0496">Mitochondrion</keyword>
<dbReference type="InterPro" id="IPR007512">
    <property type="entry name" value="Mic10"/>
</dbReference>
<dbReference type="OrthoDB" id="1916310at2759"/>
<keyword evidence="6 9" id="KW-1133">Transmembrane helix</keyword>
<dbReference type="Proteomes" id="UP000504623">
    <property type="component" value="Unplaced"/>
</dbReference>
<comment type="subcellular location">
    <subcellularLocation>
        <location evidence="2 9">Mitochondrion inner membrane</location>
        <topology evidence="2 9">Single-pass membrane protein</topology>
    </subcellularLocation>
</comment>
<keyword evidence="4 9" id="KW-0812">Transmembrane</keyword>
<comment type="similarity">
    <text evidence="3 9">Belongs to the MICOS complex subunit Mic10 family.</text>
</comment>
<feature type="transmembrane region" description="Helical" evidence="9">
    <location>
        <begin position="17"/>
        <end position="36"/>
    </location>
</feature>
<evidence type="ECO:0000256" key="1">
    <source>
        <dbReference type="ARBA" id="ARBA00002689"/>
    </source>
</evidence>
<name>A0A9B0TRL2_CHRAS</name>
<dbReference type="Pfam" id="PF04418">
    <property type="entry name" value="DUF543"/>
    <property type="match status" value="1"/>
</dbReference>
<evidence type="ECO:0000256" key="5">
    <source>
        <dbReference type="ARBA" id="ARBA00022792"/>
    </source>
</evidence>
<keyword evidence="10" id="KW-1185">Reference proteome</keyword>
<keyword evidence="5 9" id="KW-0999">Mitochondrion inner membrane</keyword>
<evidence type="ECO:0000256" key="7">
    <source>
        <dbReference type="ARBA" id="ARBA00023128"/>
    </source>
</evidence>
<reference evidence="11" key="1">
    <citation type="submission" date="2025-08" db="UniProtKB">
        <authorList>
            <consortium name="RefSeq"/>
        </authorList>
    </citation>
    <scope>IDENTIFICATION</scope>
    <source>
        <tissue evidence="11">Spleen</tissue>
    </source>
</reference>
<comment type="function">
    <text evidence="1 9">Component of the MICOS complex, a large protein complex of the mitochondrial inner membrane that plays crucial roles in the maintenance of crista junctions, inner membrane architecture, and formation of contact sites to the outer membrane.</text>
</comment>
<dbReference type="CTD" id="440574"/>